<comment type="caution">
    <text evidence="1">The sequence shown here is derived from an EMBL/GenBank/DDBJ whole genome shotgun (WGS) entry which is preliminary data.</text>
</comment>
<accession>A0A3M7SZG4</accession>
<proteinExistence type="predicted"/>
<dbReference type="Proteomes" id="UP000276133">
    <property type="component" value="Unassembled WGS sequence"/>
</dbReference>
<evidence type="ECO:0000313" key="1">
    <source>
        <dbReference type="EMBL" id="RNA41117.1"/>
    </source>
</evidence>
<evidence type="ECO:0000313" key="2">
    <source>
        <dbReference type="Proteomes" id="UP000276133"/>
    </source>
</evidence>
<protein>
    <submittedName>
        <fullName evidence="1">Uncharacterized protein</fullName>
    </submittedName>
</protein>
<organism evidence="1 2">
    <name type="scientific">Brachionus plicatilis</name>
    <name type="common">Marine rotifer</name>
    <name type="synonym">Brachionus muelleri</name>
    <dbReference type="NCBI Taxonomy" id="10195"/>
    <lineage>
        <taxon>Eukaryota</taxon>
        <taxon>Metazoa</taxon>
        <taxon>Spiralia</taxon>
        <taxon>Gnathifera</taxon>
        <taxon>Rotifera</taxon>
        <taxon>Eurotatoria</taxon>
        <taxon>Monogononta</taxon>
        <taxon>Pseudotrocha</taxon>
        <taxon>Ploima</taxon>
        <taxon>Brachionidae</taxon>
        <taxon>Brachionus</taxon>
    </lineage>
</organism>
<dbReference type="AlphaFoldDB" id="A0A3M7SZG4"/>
<reference evidence="1 2" key="1">
    <citation type="journal article" date="2018" name="Sci. Rep.">
        <title>Genomic signatures of local adaptation to the degree of environmental predictability in rotifers.</title>
        <authorList>
            <person name="Franch-Gras L."/>
            <person name="Hahn C."/>
            <person name="Garcia-Roger E.M."/>
            <person name="Carmona M.J."/>
            <person name="Serra M."/>
            <person name="Gomez A."/>
        </authorList>
    </citation>
    <scope>NUCLEOTIDE SEQUENCE [LARGE SCALE GENOMIC DNA]</scope>
    <source>
        <strain evidence="1">HYR1</strain>
    </source>
</reference>
<keyword evidence="2" id="KW-1185">Reference proteome</keyword>
<dbReference type="EMBL" id="REGN01000557">
    <property type="protein sequence ID" value="RNA41117.1"/>
    <property type="molecule type" value="Genomic_DNA"/>
</dbReference>
<sequence length="82" mass="9703">MIITENYKNEESQKIFTPPMLNFDLQQDFKVDYLNSLWAFTCYAMRILCKDSSVKLCLKCKITAFTRIDGKDLFKVSCYLIR</sequence>
<gene>
    <name evidence="1" type="ORF">BpHYR1_013372</name>
</gene>
<name>A0A3M7SZG4_BRAPC</name>